<keyword evidence="8 9" id="KW-0472">Membrane</keyword>
<dbReference type="AlphaFoldDB" id="A0A914CPS8"/>
<evidence type="ECO:0000256" key="6">
    <source>
        <dbReference type="ARBA" id="ARBA00022737"/>
    </source>
</evidence>
<evidence type="ECO:0000256" key="9">
    <source>
        <dbReference type="RuleBase" id="RU910715"/>
    </source>
</evidence>
<feature type="transmembrane region" description="Helical" evidence="9">
    <location>
        <begin position="66"/>
        <end position="86"/>
    </location>
</feature>
<keyword evidence="4 9" id="KW-0762">Sugar transport</keyword>
<evidence type="ECO:0000256" key="7">
    <source>
        <dbReference type="ARBA" id="ARBA00022989"/>
    </source>
</evidence>
<dbReference type="Pfam" id="PF03083">
    <property type="entry name" value="MtN3_slv"/>
    <property type="match status" value="2"/>
</dbReference>
<feature type="transmembrane region" description="Helical" evidence="9">
    <location>
        <begin position="6"/>
        <end position="26"/>
    </location>
</feature>
<feature type="transmembrane region" description="Helical" evidence="9">
    <location>
        <begin position="93"/>
        <end position="111"/>
    </location>
</feature>
<evidence type="ECO:0000313" key="10">
    <source>
        <dbReference type="Proteomes" id="UP000887540"/>
    </source>
</evidence>
<dbReference type="PANTHER" id="PTHR10791:SF245">
    <property type="entry name" value="SUGAR TRANSPORTER SWEET"/>
    <property type="match status" value="1"/>
</dbReference>
<keyword evidence="10" id="KW-1185">Reference proteome</keyword>
<evidence type="ECO:0000256" key="1">
    <source>
        <dbReference type="ARBA" id="ARBA00004127"/>
    </source>
</evidence>
<reference evidence="11" key="1">
    <citation type="submission" date="2022-11" db="UniProtKB">
        <authorList>
            <consortium name="WormBaseParasite"/>
        </authorList>
    </citation>
    <scope>IDENTIFICATION</scope>
</reference>
<name>A0A914CPS8_9BILA</name>
<evidence type="ECO:0000256" key="2">
    <source>
        <dbReference type="ARBA" id="ARBA00007809"/>
    </source>
</evidence>
<feature type="transmembrane region" description="Helical" evidence="9">
    <location>
        <begin position="180"/>
        <end position="202"/>
    </location>
</feature>
<keyword evidence="3 9" id="KW-0813">Transport</keyword>
<dbReference type="Gene3D" id="1.20.1280.290">
    <property type="match status" value="2"/>
</dbReference>
<dbReference type="InterPro" id="IPR047664">
    <property type="entry name" value="SWEET"/>
</dbReference>
<evidence type="ECO:0000256" key="3">
    <source>
        <dbReference type="ARBA" id="ARBA00022448"/>
    </source>
</evidence>
<keyword evidence="5 9" id="KW-0812">Transmembrane</keyword>
<keyword evidence="7 9" id="KW-1133">Transmembrane helix</keyword>
<dbReference type="Proteomes" id="UP000887540">
    <property type="component" value="Unplaced"/>
</dbReference>
<evidence type="ECO:0000313" key="11">
    <source>
        <dbReference type="WBParaSite" id="ACRNAN_scaffold12661.g29074.t1"/>
    </source>
</evidence>
<protein>
    <recommendedName>
        <fullName evidence="9">Sugar transporter SWEET</fullName>
    </recommendedName>
</protein>
<organism evidence="10 11">
    <name type="scientific">Acrobeloides nanus</name>
    <dbReference type="NCBI Taxonomy" id="290746"/>
    <lineage>
        <taxon>Eukaryota</taxon>
        <taxon>Metazoa</taxon>
        <taxon>Ecdysozoa</taxon>
        <taxon>Nematoda</taxon>
        <taxon>Chromadorea</taxon>
        <taxon>Rhabditida</taxon>
        <taxon>Tylenchina</taxon>
        <taxon>Cephalobomorpha</taxon>
        <taxon>Cephaloboidea</taxon>
        <taxon>Cephalobidae</taxon>
        <taxon>Acrobeloides</taxon>
    </lineage>
</organism>
<comment type="similarity">
    <text evidence="2 9">Belongs to the SWEET sugar transporter family.</text>
</comment>
<dbReference type="PANTHER" id="PTHR10791">
    <property type="entry name" value="RAG1-ACTIVATING PROTEIN 1"/>
    <property type="match status" value="1"/>
</dbReference>
<feature type="transmembrane region" description="Helical" evidence="9">
    <location>
        <begin position="123"/>
        <end position="141"/>
    </location>
</feature>
<dbReference type="GO" id="GO:0005886">
    <property type="term" value="C:plasma membrane"/>
    <property type="evidence" value="ECO:0007669"/>
    <property type="project" value="UniProtKB-SubCell"/>
</dbReference>
<dbReference type="InterPro" id="IPR004316">
    <property type="entry name" value="SWEET_rpt"/>
</dbReference>
<comment type="function">
    <text evidence="9">Mediates sugar transport across membranes.</text>
</comment>
<feature type="transmembrane region" description="Helical" evidence="9">
    <location>
        <begin position="38"/>
        <end position="60"/>
    </location>
</feature>
<dbReference type="GO" id="GO:0051119">
    <property type="term" value="F:sugar transmembrane transporter activity"/>
    <property type="evidence" value="ECO:0007669"/>
    <property type="project" value="InterPro"/>
</dbReference>
<feature type="transmembrane region" description="Helical" evidence="9">
    <location>
        <begin position="153"/>
        <end position="174"/>
    </location>
</feature>
<evidence type="ECO:0000256" key="8">
    <source>
        <dbReference type="ARBA" id="ARBA00023136"/>
    </source>
</evidence>
<dbReference type="GO" id="GO:0012505">
    <property type="term" value="C:endomembrane system"/>
    <property type="evidence" value="ECO:0007669"/>
    <property type="project" value="UniProtKB-SubCell"/>
</dbReference>
<keyword evidence="6" id="KW-0677">Repeat</keyword>
<comment type="subcellular location">
    <subcellularLocation>
        <location evidence="9">Cell membrane</location>
        <topology evidence="9">Multi-pass membrane protein</topology>
    </subcellularLocation>
    <subcellularLocation>
        <location evidence="1">Endomembrane system</location>
        <topology evidence="1">Multi-pass membrane protein</topology>
    </subcellularLocation>
</comment>
<accession>A0A914CPS8</accession>
<evidence type="ECO:0000256" key="5">
    <source>
        <dbReference type="ARBA" id="ARBA00022692"/>
    </source>
</evidence>
<sequence>MDLFSIFTVWLTLFSIAFTFLPLVLVKDWARRGTADGFSSVGLVMPMLMMSCWFLHGYITGDKVNLYLNLVNLVIYLLYIGAFAYYQPKRQYLFGQLLTLVITLYCVFTYVNSFPEQEKGDKMAVVAAGTQLVGMIGGIYDCARAIKLGHTEYIPASIQYGIFVLVLQWTYFAYAIGNYYMMFANIAGLSLNIFTISLYFFIPPLTWKVPLIGTGPQEKKKA</sequence>
<dbReference type="WBParaSite" id="ACRNAN_scaffold12661.g29074.t1">
    <property type="protein sequence ID" value="ACRNAN_scaffold12661.g29074.t1"/>
    <property type="gene ID" value="ACRNAN_scaffold12661.g29074"/>
</dbReference>
<evidence type="ECO:0000256" key="4">
    <source>
        <dbReference type="ARBA" id="ARBA00022597"/>
    </source>
</evidence>
<proteinExistence type="inferred from homology"/>